<dbReference type="CDD" id="cd00609">
    <property type="entry name" value="AAT_like"/>
    <property type="match status" value="1"/>
</dbReference>
<dbReference type="PANTHER" id="PTHR43643">
    <property type="entry name" value="HISTIDINOL-PHOSPHATE AMINOTRANSFERASE 2"/>
    <property type="match status" value="1"/>
</dbReference>
<dbReference type="EMBL" id="CP061038">
    <property type="protein sequence ID" value="QNQ09001.1"/>
    <property type="molecule type" value="Genomic_DNA"/>
</dbReference>
<evidence type="ECO:0000313" key="11">
    <source>
        <dbReference type="EMBL" id="QNQ09001.1"/>
    </source>
</evidence>
<dbReference type="UniPathway" id="UPA00031">
    <property type="reaction ID" value="UER00012"/>
</dbReference>
<dbReference type="KEGG" id="spap:H3Z74_20265"/>
<keyword evidence="12" id="KW-1185">Reference proteome</keyword>
<dbReference type="InterPro" id="IPR015424">
    <property type="entry name" value="PyrdxlP-dep_Trfase"/>
</dbReference>
<dbReference type="HAMAP" id="MF_01023">
    <property type="entry name" value="HisC_aminotrans_2"/>
    <property type="match status" value="1"/>
</dbReference>
<evidence type="ECO:0000256" key="5">
    <source>
        <dbReference type="ARBA" id="ARBA00022576"/>
    </source>
</evidence>
<dbReference type="InterPro" id="IPR015421">
    <property type="entry name" value="PyrdxlP-dep_Trfase_major"/>
</dbReference>
<comment type="subunit">
    <text evidence="4 9">Homodimer.</text>
</comment>
<feature type="modified residue" description="N6-(pyridoxal phosphate)lysine" evidence="9">
    <location>
        <position position="220"/>
    </location>
</feature>
<dbReference type="EC" id="2.6.1.9" evidence="9"/>
<evidence type="ECO:0000256" key="3">
    <source>
        <dbReference type="ARBA" id="ARBA00007970"/>
    </source>
</evidence>
<dbReference type="InterPro" id="IPR004839">
    <property type="entry name" value="Aminotransferase_I/II_large"/>
</dbReference>
<keyword evidence="6 9" id="KW-0808">Transferase</keyword>
<protein>
    <recommendedName>
        <fullName evidence="9">Histidinol-phosphate aminotransferase</fullName>
        <ecNumber evidence="9">2.6.1.9</ecNumber>
    </recommendedName>
    <alternativeName>
        <fullName evidence="9">Imidazole acetol-phosphate transaminase</fullName>
    </alternativeName>
</protein>
<dbReference type="Proteomes" id="UP000516148">
    <property type="component" value="Chromosome"/>
</dbReference>
<comment type="cofactor">
    <cofactor evidence="1 9">
        <name>pyridoxal 5'-phosphate</name>
        <dbReference type="ChEBI" id="CHEBI:597326"/>
    </cofactor>
</comment>
<dbReference type="Gene3D" id="3.90.1150.10">
    <property type="entry name" value="Aspartate Aminotransferase, domain 1"/>
    <property type="match status" value="1"/>
</dbReference>
<keyword evidence="9" id="KW-0368">Histidine biosynthesis</keyword>
<evidence type="ECO:0000256" key="9">
    <source>
        <dbReference type="HAMAP-Rule" id="MF_01023"/>
    </source>
</evidence>
<evidence type="ECO:0000313" key="12">
    <source>
        <dbReference type="Proteomes" id="UP000516148"/>
    </source>
</evidence>
<evidence type="ECO:0000256" key="6">
    <source>
        <dbReference type="ARBA" id="ARBA00022679"/>
    </source>
</evidence>
<dbReference type="InterPro" id="IPR005861">
    <property type="entry name" value="HisP_aminotrans"/>
</dbReference>
<reference evidence="11 12" key="1">
    <citation type="submission" date="2020-09" db="EMBL/GenBank/DDBJ databases">
        <title>Sphingomonas sp., a new species isolated from pork steak.</title>
        <authorList>
            <person name="Heidler von Heilborn D."/>
        </authorList>
    </citation>
    <scope>NUCLEOTIDE SEQUENCE [LARGE SCALE GENOMIC DNA]</scope>
    <source>
        <strain evidence="12">S8-3T</strain>
    </source>
</reference>
<keyword evidence="9" id="KW-0028">Amino-acid biosynthesis</keyword>
<dbReference type="GO" id="GO:0030170">
    <property type="term" value="F:pyridoxal phosphate binding"/>
    <property type="evidence" value="ECO:0007669"/>
    <property type="project" value="InterPro"/>
</dbReference>
<gene>
    <name evidence="9" type="primary">hisC</name>
    <name evidence="11" type="ORF">H3Z74_20265</name>
</gene>
<comment type="pathway">
    <text evidence="2 9">Amino-acid biosynthesis; L-histidine biosynthesis; L-histidine from 5-phospho-alpha-D-ribose 1-diphosphate: step 7/9.</text>
</comment>
<name>A0A7H0LH48_9SPHN</name>
<sequence>MTAPIPKPWIMAIAPYIPGRSTTDDGRKVAKLSSNENPLGTSPKARQAFVAAQLSLERYPDASGAIVREALAEKHGLDPQRIIYGNGSDEILHLAAGAFAGPGDEVIFVHYGFAVYEIAARRVGAVPVIAPDKDYATDVDAILGHVTDKTRIVYIANPNNPTGTYSPASEIARLHAGLPGHVLLVIDQAYAEYLDPQDDDGGMALAMTAPNVLVTRTFSKIHGLAAERIGWGYASAAIIEALHRIRLPFNITIAGQNAAVAAVGDAEFVEHTRSHNATWRAWFADQIAAMGNAGLRAVPSKANFLLVLFEGALTAEAAYKGLMDAGYIVRWLPGQGLPHGLRITIGTEEETRGVAAALRQLVEKTA</sequence>
<dbReference type="Pfam" id="PF00155">
    <property type="entry name" value="Aminotran_1_2"/>
    <property type="match status" value="1"/>
</dbReference>
<dbReference type="AlphaFoldDB" id="A0A7H0LH48"/>
<evidence type="ECO:0000259" key="10">
    <source>
        <dbReference type="Pfam" id="PF00155"/>
    </source>
</evidence>
<evidence type="ECO:0000256" key="1">
    <source>
        <dbReference type="ARBA" id="ARBA00001933"/>
    </source>
</evidence>
<keyword evidence="5 9" id="KW-0032">Aminotransferase</keyword>
<dbReference type="PANTHER" id="PTHR43643:SF3">
    <property type="entry name" value="HISTIDINOL-PHOSPHATE AMINOTRANSFERASE"/>
    <property type="match status" value="1"/>
</dbReference>
<accession>A0A7H0LH48</accession>
<evidence type="ECO:0000256" key="8">
    <source>
        <dbReference type="ARBA" id="ARBA00047481"/>
    </source>
</evidence>
<dbReference type="InterPro" id="IPR015422">
    <property type="entry name" value="PyrdxlP-dep_Trfase_small"/>
</dbReference>
<dbReference type="GO" id="GO:0004400">
    <property type="term" value="F:histidinol-phosphate transaminase activity"/>
    <property type="evidence" value="ECO:0007669"/>
    <property type="project" value="UniProtKB-UniRule"/>
</dbReference>
<organism evidence="11 12">
    <name type="scientific">Sphingomonas alpina</name>
    <dbReference type="NCBI Taxonomy" id="653931"/>
    <lineage>
        <taxon>Bacteria</taxon>
        <taxon>Pseudomonadati</taxon>
        <taxon>Pseudomonadota</taxon>
        <taxon>Alphaproteobacteria</taxon>
        <taxon>Sphingomonadales</taxon>
        <taxon>Sphingomonadaceae</taxon>
        <taxon>Sphingomonas</taxon>
    </lineage>
</organism>
<evidence type="ECO:0000256" key="4">
    <source>
        <dbReference type="ARBA" id="ARBA00011738"/>
    </source>
</evidence>
<dbReference type="RefSeq" id="WP_187761326.1">
    <property type="nucleotide sequence ID" value="NZ_CP061038.1"/>
</dbReference>
<evidence type="ECO:0000256" key="2">
    <source>
        <dbReference type="ARBA" id="ARBA00005011"/>
    </source>
</evidence>
<dbReference type="NCBIfam" id="TIGR01141">
    <property type="entry name" value="hisC"/>
    <property type="match status" value="1"/>
</dbReference>
<dbReference type="InterPro" id="IPR050106">
    <property type="entry name" value="HistidinolP_aminotransfase"/>
</dbReference>
<evidence type="ECO:0000256" key="7">
    <source>
        <dbReference type="ARBA" id="ARBA00022898"/>
    </source>
</evidence>
<feature type="domain" description="Aminotransferase class I/classII large" evidence="10">
    <location>
        <begin position="28"/>
        <end position="358"/>
    </location>
</feature>
<proteinExistence type="inferred from homology"/>
<comment type="similarity">
    <text evidence="3 9">Belongs to the class-II pyridoxal-phosphate-dependent aminotransferase family. Histidinol-phosphate aminotransferase subfamily.</text>
</comment>
<dbReference type="GO" id="GO:0000105">
    <property type="term" value="P:L-histidine biosynthetic process"/>
    <property type="evidence" value="ECO:0007669"/>
    <property type="project" value="UniProtKB-UniRule"/>
</dbReference>
<keyword evidence="7 9" id="KW-0663">Pyridoxal phosphate</keyword>
<comment type="catalytic activity">
    <reaction evidence="8 9">
        <text>L-histidinol phosphate + 2-oxoglutarate = 3-(imidazol-4-yl)-2-oxopropyl phosphate + L-glutamate</text>
        <dbReference type="Rhea" id="RHEA:23744"/>
        <dbReference type="ChEBI" id="CHEBI:16810"/>
        <dbReference type="ChEBI" id="CHEBI:29985"/>
        <dbReference type="ChEBI" id="CHEBI:57766"/>
        <dbReference type="ChEBI" id="CHEBI:57980"/>
        <dbReference type="EC" id="2.6.1.9"/>
    </reaction>
</comment>
<dbReference type="SUPFAM" id="SSF53383">
    <property type="entry name" value="PLP-dependent transferases"/>
    <property type="match status" value="1"/>
</dbReference>
<dbReference type="Gene3D" id="3.40.640.10">
    <property type="entry name" value="Type I PLP-dependent aspartate aminotransferase-like (Major domain)"/>
    <property type="match status" value="1"/>
</dbReference>